<feature type="transmembrane region" description="Helical" evidence="6">
    <location>
        <begin position="260"/>
        <end position="280"/>
    </location>
</feature>
<evidence type="ECO:0000256" key="4">
    <source>
        <dbReference type="ARBA" id="ARBA00022989"/>
    </source>
</evidence>
<evidence type="ECO:0000256" key="5">
    <source>
        <dbReference type="ARBA" id="ARBA00023136"/>
    </source>
</evidence>
<evidence type="ECO:0000256" key="2">
    <source>
        <dbReference type="ARBA" id="ARBA00022475"/>
    </source>
</evidence>
<evidence type="ECO:0000256" key="3">
    <source>
        <dbReference type="ARBA" id="ARBA00022692"/>
    </source>
</evidence>
<dbReference type="EMBL" id="JAVDXT010000004">
    <property type="protein sequence ID" value="MDR7379045.1"/>
    <property type="molecule type" value="Genomic_DNA"/>
</dbReference>
<keyword evidence="8" id="KW-1185">Reference proteome</keyword>
<comment type="subcellular location">
    <subcellularLocation>
        <location evidence="1">Cell membrane</location>
        <topology evidence="1">Multi-pass membrane protein</topology>
    </subcellularLocation>
</comment>
<keyword evidence="5 6" id="KW-0472">Membrane</keyword>
<keyword evidence="2" id="KW-1003">Cell membrane</keyword>
<dbReference type="Proteomes" id="UP001180487">
    <property type="component" value="Unassembled WGS sequence"/>
</dbReference>
<evidence type="ECO:0000313" key="7">
    <source>
        <dbReference type="EMBL" id="MDR7379045.1"/>
    </source>
</evidence>
<reference evidence="7 8" key="1">
    <citation type="submission" date="2023-07" db="EMBL/GenBank/DDBJ databases">
        <title>Sorghum-associated microbial communities from plants grown in Nebraska, USA.</title>
        <authorList>
            <person name="Schachtman D."/>
        </authorList>
    </citation>
    <scope>NUCLEOTIDE SEQUENCE [LARGE SCALE GENOMIC DNA]</scope>
    <source>
        <strain evidence="7 8">BE313</strain>
    </source>
</reference>
<dbReference type="PANTHER" id="PTHR43370:SF1">
    <property type="entry name" value="GUANOSINE ABC TRANSPORTER PERMEASE PROTEIN NUPQ"/>
    <property type="match status" value="1"/>
</dbReference>
<dbReference type="RefSeq" id="WP_310375416.1">
    <property type="nucleotide sequence ID" value="NZ_JAVDXT010000004.1"/>
</dbReference>
<protein>
    <submittedName>
        <fullName evidence="7">Simple sugar transport system permease protein</fullName>
    </submittedName>
</protein>
<feature type="transmembrane region" description="Helical" evidence="6">
    <location>
        <begin position="91"/>
        <end position="113"/>
    </location>
</feature>
<feature type="transmembrane region" description="Helical" evidence="6">
    <location>
        <begin position="286"/>
        <end position="305"/>
    </location>
</feature>
<dbReference type="InterPro" id="IPR001851">
    <property type="entry name" value="ABC_transp_permease"/>
</dbReference>
<feature type="transmembrane region" description="Helical" evidence="6">
    <location>
        <begin position="204"/>
        <end position="223"/>
    </location>
</feature>
<dbReference type="Pfam" id="PF02653">
    <property type="entry name" value="BPD_transp_2"/>
    <property type="match status" value="1"/>
</dbReference>
<keyword evidence="7" id="KW-0813">Transport</keyword>
<feature type="transmembrane region" description="Helical" evidence="6">
    <location>
        <begin position="63"/>
        <end position="84"/>
    </location>
</feature>
<accession>A0ABU2CCH3</accession>
<organism evidence="7 8">
    <name type="scientific">Rhodoferax ferrireducens</name>
    <dbReference type="NCBI Taxonomy" id="192843"/>
    <lineage>
        <taxon>Bacteria</taxon>
        <taxon>Pseudomonadati</taxon>
        <taxon>Pseudomonadota</taxon>
        <taxon>Betaproteobacteria</taxon>
        <taxon>Burkholderiales</taxon>
        <taxon>Comamonadaceae</taxon>
        <taxon>Rhodoferax</taxon>
    </lineage>
</organism>
<keyword evidence="4 6" id="KW-1133">Transmembrane helix</keyword>
<keyword evidence="3 6" id="KW-0812">Transmembrane</keyword>
<name>A0ABU2CCH3_9BURK</name>
<feature type="transmembrane region" description="Helical" evidence="6">
    <location>
        <begin position="235"/>
        <end position="253"/>
    </location>
</feature>
<comment type="caution">
    <text evidence="7">The sequence shown here is derived from an EMBL/GenBank/DDBJ whole genome shotgun (WGS) entry which is preliminary data.</text>
</comment>
<evidence type="ECO:0000256" key="6">
    <source>
        <dbReference type="SAM" id="Phobius"/>
    </source>
</evidence>
<dbReference type="PANTHER" id="PTHR43370">
    <property type="entry name" value="SUGAR ABC TRANSPORTER INTEGRAL MEMBRANE PROTEIN-RELATED"/>
    <property type="match status" value="1"/>
</dbReference>
<feature type="transmembrane region" description="Helical" evidence="6">
    <location>
        <begin position="152"/>
        <end position="173"/>
    </location>
</feature>
<feature type="transmembrane region" description="Helical" evidence="6">
    <location>
        <begin position="6"/>
        <end position="28"/>
    </location>
</feature>
<evidence type="ECO:0000313" key="8">
    <source>
        <dbReference type="Proteomes" id="UP001180487"/>
    </source>
</evidence>
<sequence length="321" mass="33795">MDDIQLSSILVAMVRSAPVLIFAALGGLFAERSGIVDISLEGKILGSAFASACVSYATQNPWFGVLAGIAVSCLLALLHGYVCIRQRGNQLVSGMAINIAVSGLTFVLAQFFFQQGGRSPSLDEGRFGVLNIPGTQALADVPLLGWLLRQLIGGHTVLVYLAFLAVPLVHWVVNHTRFGLRLRAVGDNPHAADTAGINVGRTRFLALLVGGVLCGLSGAYLAIVQTGFFLSDMSAGNGFLALAALVFGSWRAVHTTLGCLMFAFFSALQIQLEGVVLPVIGKVPGSLIQMIPYIVTVIILAGFMAKSVAPKAIGVPFIKSR</sequence>
<proteinExistence type="predicted"/>
<evidence type="ECO:0000256" key="1">
    <source>
        <dbReference type="ARBA" id="ARBA00004651"/>
    </source>
</evidence>
<dbReference type="CDD" id="cd06580">
    <property type="entry name" value="TM_PBP1_transp_TpRbsC_like"/>
    <property type="match status" value="1"/>
</dbReference>
<gene>
    <name evidence="7" type="ORF">J2X19_003739</name>
</gene>
<keyword evidence="7" id="KW-0762">Sugar transport</keyword>